<dbReference type="Pfam" id="PF00276">
    <property type="entry name" value="Ribosomal_L23"/>
    <property type="match status" value="1"/>
</dbReference>
<keyword evidence="2 6" id="KW-0699">rRNA-binding</keyword>
<comment type="similarity">
    <text evidence="1 6 7">Belongs to the universal ribosomal protein uL23 family.</text>
</comment>
<name>A0A1V6C4M4_UNCT6</name>
<keyword evidence="4 6" id="KW-0689">Ribosomal protein</keyword>
<dbReference type="InterPro" id="IPR012677">
    <property type="entry name" value="Nucleotide-bd_a/b_plait_sf"/>
</dbReference>
<keyword evidence="5 6" id="KW-0687">Ribonucleoprotein</keyword>
<dbReference type="InterPro" id="IPR012678">
    <property type="entry name" value="Ribosomal_uL23/eL15/eS24_sf"/>
</dbReference>
<evidence type="ECO:0000313" key="8">
    <source>
        <dbReference type="EMBL" id="OQB71791.1"/>
    </source>
</evidence>
<dbReference type="Proteomes" id="UP000485562">
    <property type="component" value="Unassembled WGS sequence"/>
</dbReference>
<evidence type="ECO:0000256" key="3">
    <source>
        <dbReference type="ARBA" id="ARBA00022884"/>
    </source>
</evidence>
<evidence type="ECO:0000256" key="6">
    <source>
        <dbReference type="HAMAP-Rule" id="MF_01369"/>
    </source>
</evidence>
<comment type="subunit">
    <text evidence="6">Part of the 50S ribosomal subunit. Contacts protein L29, and trigger factor when it is bound to the ribosome.</text>
</comment>
<gene>
    <name evidence="6 8" type="primary">rplW</name>
    <name evidence="8" type="ORF">BWX89_01712</name>
</gene>
<dbReference type="InterPro" id="IPR001014">
    <property type="entry name" value="Ribosomal_uL23_CS"/>
</dbReference>
<evidence type="ECO:0000256" key="5">
    <source>
        <dbReference type="ARBA" id="ARBA00023274"/>
    </source>
</evidence>
<organism evidence="8">
    <name type="scientific">candidate division TA06 bacterium ADurb.Bin131</name>
    <dbReference type="NCBI Taxonomy" id="1852827"/>
    <lineage>
        <taxon>Bacteria</taxon>
        <taxon>Bacteria division TA06</taxon>
    </lineage>
</organism>
<comment type="caution">
    <text evidence="8">The sequence shown here is derived from an EMBL/GenBank/DDBJ whole genome shotgun (WGS) entry which is preliminary data.</text>
</comment>
<evidence type="ECO:0000256" key="7">
    <source>
        <dbReference type="RuleBase" id="RU003934"/>
    </source>
</evidence>
<dbReference type="HAMAP" id="MF_01369_B">
    <property type="entry name" value="Ribosomal_uL23_B"/>
    <property type="match status" value="1"/>
</dbReference>
<evidence type="ECO:0000256" key="2">
    <source>
        <dbReference type="ARBA" id="ARBA00022730"/>
    </source>
</evidence>
<dbReference type="PROSITE" id="PS00050">
    <property type="entry name" value="RIBOSOMAL_L23"/>
    <property type="match status" value="1"/>
</dbReference>
<dbReference type="AlphaFoldDB" id="A0A1V6C4M4"/>
<proteinExistence type="inferred from homology"/>
<dbReference type="GO" id="GO:0003735">
    <property type="term" value="F:structural constituent of ribosome"/>
    <property type="evidence" value="ECO:0007669"/>
    <property type="project" value="InterPro"/>
</dbReference>
<dbReference type="NCBIfam" id="NF004363">
    <property type="entry name" value="PRK05738.2-4"/>
    <property type="match status" value="1"/>
</dbReference>
<dbReference type="GO" id="GO:0005840">
    <property type="term" value="C:ribosome"/>
    <property type="evidence" value="ECO:0007669"/>
    <property type="project" value="UniProtKB-KW"/>
</dbReference>
<keyword evidence="3 6" id="KW-0694">RNA-binding</keyword>
<comment type="function">
    <text evidence="6">One of the early assembly proteins it binds 23S rRNA. One of the proteins that surrounds the polypeptide exit tunnel on the outside of the ribosome. Forms the main docking site for trigger factor binding to the ribosome.</text>
</comment>
<evidence type="ECO:0000256" key="4">
    <source>
        <dbReference type="ARBA" id="ARBA00022980"/>
    </source>
</evidence>
<dbReference type="GO" id="GO:1990904">
    <property type="term" value="C:ribonucleoprotein complex"/>
    <property type="evidence" value="ECO:0007669"/>
    <property type="project" value="UniProtKB-KW"/>
</dbReference>
<dbReference type="PANTHER" id="PTHR11620">
    <property type="entry name" value="60S RIBOSOMAL PROTEIN L23A"/>
    <property type="match status" value="1"/>
</dbReference>
<reference evidence="8" key="1">
    <citation type="submission" date="2017-02" db="EMBL/GenBank/DDBJ databases">
        <title>Delving into the versatile metabolic prowess of the omnipresent phylum Bacteroidetes.</title>
        <authorList>
            <person name="Nobu M.K."/>
            <person name="Mei R."/>
            <person name="Narihiro T."/>
            <person name="Kuroda K."/>
            <person name="Liu W.-T."/>
        </authorList>
    </citation>
    <scope>NUCLEOTIDE SEQUENCE</scope>
    <source>
        <strain evidence="8">ADurb.Bin131</strain>
    </source>
</reference>
<evidence type="ECO:0000256" key="1">
    <source>
        <dbReference type="ARBA" id="ARBA00006700"/>
    </source>
</evidence>
<dbReference type="GO" id="GO:0006412">
    <property type="term" value="P:translation"/>
    <property type="evidence" value="ECO:0007669"/>
    <property type="project" value="UniProtKB-UniRule"/>
</dbReference>
<accession>A0A1V6C4M4</accession>
<dbReference type="SUPFAM" id="SSF54189">
    <property type="entry name" value="Ribosomal proteins S24e, L23 and L15e"/>
    <property type="match status" value="1"/>
</dbReference>
<dbReference type="Gene3D" id="3.30.70.330">
    <property type="match status" value="1"/>
</dbReference>
<dbReference type="EMBL" id="MWDQ01000150">
    <property type="protein sequence ID" value="OQB71791.1"/>
    <property type="molecule type" value="Genomic_DNA"/>
</dbReference>
<dbReference type="GO" id="GO:0019843">
    <property type="term" value="F:rRNA binding"/>
    <property type="evidence" value="ECO:0007669"/>
    <property type="project" value="UniProtKB-UniRule"/>
</dbReference>
<protein>
    <recommendedName>
        <fullName evidence="6">Large ribosomal subunit protein uL23</fullName>
    </recommendedName>
</protein>
<dbReference type="InterPro" id="IPR013025">
    <property type="entry name" value="Ribosomal_uL23-like"/>
</dbReference>
<sequence length="93" mass="10750">MFNPYTIIKYPRITEKATALSAENKYLFVVPKNVKKYQIKMAIEQIYKVSVVSVAIVNMPGKKRRYRMSQEGYKPSYKKAIVTLKEGDKIAIT</sequence>